<name>A0A0A0HUG6_CLONO</name>
<dbReference type="CDD" id="cd00093">
    <property type="entry name" value="HTH_XRE"/>
    <property type="match status" value="1"/>
</dbReference>
<dbReference type="Pfam" id="PF13443">
    <property type="entry name" value="HTH_26"/>
    <property type="match status" value="1"/>
</dbReference>
<gene>
    <name evidence="2" type="ORF">Z968_12825</name>
</gene>
<sequence>MDTSEQIKVLCVRMGISVSELARRIGYSPQNFNAKLKRGTVGEKDLKKIADILGITYEQSFTLPNGDRIELTN</sequence>
<dbReference type="SMART" id="SM00530">
    <property type="entry name" value="HTH_XRE"/>
    <property type="match status" value="1"/>
</dbReference>
<dbReference type="Gene3D" id="1.10.260.40">
    <property type="entry name" value="lambda repressor-like DNA-binding domains"/>
    <property type="match status" value="1"/>
</dbReference>
<evidence type="ECO:0000259" key="1">
    <source>
        <dbReference type="PROSITE" id="PS50943"/>
    </source>
</evidence>
<proteinExistence type="predicted"/>
<dbReference type="EMBL" id="JENJ01000117">
    <property type="protein sequence ID" value="KGM92819.1"/>
    <property type="molecule type" value="Genomic_DNA"/>
</dbReference>
<dbReference type="OrthoDB" id="1653613at2"/>
<dbReference type="PROSITE" id="PS50943">
    <property type="entry name" value="HTH_CROC1"/>
    <property type="match status" value="1"/>
</dbReference>
<comment type="caution">
    <text evidence="2">The sequence shown here is derived from an EMBL/GenBank/DDBJ whole genome shotgun (WGS) entry which is preliminary data.</text>
</comment>
<organism evidence="2 3">
    <name type="scientific">Clostridium novyi A str. 4552</name>
    <dbReference type="NCBI Taxonomy" id="1444289"/>
    <lineage>
        <taxon>Bacteria</taxon>
        <taxon>Bacillati</taxon>
        <taxon>Bacillota</taxon>
        <taxon>Clostridia</taxon>
        <taxon>Eubacteriales</taxon>
        <taxon>Clostridiaceae</taxon>
        <taxon>Clostridium</taxon>
    </lineage>
</organism>
<dbReference type="RefSeq" id="WP_018579551.1">
    <property type="nucleotide sequence ID" value="NZ_JENJ01000117.1"/>
</dbReference>
<accession>A0A0A0HUG6</accession>
<dbReference type="SUPFAM" id="SSF47413">
    <property type="entry name" value="lambda repressor-like DNA-binding domains"/>
    <property type="match status" value="1"/>
</dbReference>
<dbReference type="Proteomes" id="UP000030012">
    <property type="component" value="Unassembled WGS sequence"/>
</dbReference>
<feature type="domain" description="HTH cro/C1-type" evidence="1">
    <location>
        <begin position="7"/>
        <end position="60"/>
    </location>
</feature>
<reference evidence="2 3" key="1">
    <citation type="submission" date="2014-01" db="EMBL/GenBank/DDBJ databases">
        <title>Plasmidome dynamics in the species complex Clostridium novyi sensu lato converts strains of independent lineages into distinctly different pathogens.</title>
        <authorList>
            <person name="Skarin H."/>
            <person name="Segerman B."/>
        </authorList>
    </citation>
    <scope>NUCLEOTIDE SEQUENCE [LARGE SCALE GENOMIC DNA]</scope>
    <source>
        <strain evidence="2 3">4552</strain>
    </source>
</reference>
<evidence type="ECO:0000313" key="2">
    <source>
        <dbReference type="EMBL" id="KGM92819.1"/>
    </source>
</evidence>
<dbReference type="InterPro" id="IPR001387">
    <property type="entry name" value="Cro/C1-type_HTH"/>
</dbReference>
<evidence type="ECO:0000313" key="3">
    <source>
        <dbReference type="Proteomes" id="UP000030012"/>
    </source>
</evidence>
<keyword evidence="2" id="KW-0238">DNA-binding</keyword>
<dbReference type="InterPro" id="IPR010982">
    <property type="entry name" value="Lambda_DNA-bd_dom_sf"/>
</dbReference>
<dbReference type="GO" id="GO:0003677">
    <property type="term" value="F:DNA binding"/>
    <property type="evidence" value="ECO:0007669"/>
    <property type="project" value="UniProtKB-KW"/>
</dbReference>
<protein>
    <submittedName>
        <fullName evidence="2">DNA-binding protein</fullName>
    </submittedName>
</protein>
<dbReference type="AlphaFoldDB" id="A0A0A0HUG6"/>